<feature type="binding site" evidence="5">
    <location>
        <position position="204"/>
    </location>
    <ligand>
        <name>Fe cation</name>
        <dbReference type="ChEBI" id="CHEBI:24875"/>
        <note>catalytic</note>
    </ligand>
</feature>
<dbReference type="InterPro" id="IPR027450">
    <property type="entry name" value="AlkB-like"/>
</dbReference>
<evidence type="ECO:0000256" key="1">
    <source>
        <dbReference type="ARBA" id="ARBA00022723"/>
    </source>
</evidence>
<dbReference type="GO" id="GO:0035516">
    <property type="term" value="F:broad specificity oxidative DNA demethylase activity"/>
    <property type="evidence" value="ECO:0007669"/>
    <property type="project" value="TreeGrafter"/>
</dbReference>
<evidence type="ECO:0000256" key="2">
    <source>
        <dbReference type="ARBA" id="ARBA00022964"/>
    </source>
</evidence>
<evidence type="ECO:0000256" key="4">
    <source>
        <dbReference type="ARBA" id="ARBA00023004"/>
    </source>
</evidence>
<gene>
    <name evidence="7" type="primary">ALKBH1</name>
    <name evidence="7" type="ORF">FOL47_011049</name>
</gene>
<protein>
    <submittedName>
        <fullName evidence="7">Nucleic acid dioxygenase alkbh1</fullName>
    </submittedName>
</protein>
<keyword evidence="3" id="KW-0560">Oxidoreductase</keyword>
<feature type="binding site" evidence="5">
    <location>
        <position position="261"/>
    </location>
    <ligand>
        <name>Fe cation</name>
        <dbReference type="ChEBI" id="CHEBI:24875"/>
        <note>catalytic</note>
    </ligand>
</feature>
<dbReference type="Proteomes" id="UP000591131">
    <property type="component" value="Unassembled WGS sequence"/>
</dbReference>
<reference evidence="7 8" key="1">
    <citation type="submission" date="2020-04" db="EMBL/GenBank/DDBJ databases">
        <title>Perkinsus chesapeaki whole genome sequence.</title>
        <authorList>
            <person name="Bogema D.R."/>
        </authorList>
    </citation>
    <scope>NUCLEOTIDE SEQUENCE [LARGE SCALE GENOMIC DNA]</scope>
    <source>
        <strain evidence="7">ATCC PRA-425</strain>
    </source>
</reference>
<evidence type="ECO:0000313" key="8">
    <source>
        <dbReference type="Proteomes" id="UP000591131"/>
    </source>
</evidence>
<sequence length="363" mass="40641">MKEGYAEVEHALRSCSSVDECRDALHRVNPNLGLIDCKDSVDLANVIVDQNNACTINPSRSAAILLRNFYSDDRIEQITKKILTDCIADPHTTNLDPLTTPDQRAKMVEEYEQMCSNNASELNTCLLRKLRWSSLGVHYDWTRRTYRGTSASDMPQWACHLYQDALEAADDVSGSSLSKGGYRPQAALVNFFHSHRTSDRLGGHKDDVEARDQSPLVILALGLPCVFLLGGDTKAGITPAPILFNSGDVLVLSKEARQWFHGVPTILKSSVNRPHHPDGSVADVLKRTRLSVSIREVWGCALMQILSNDRSSHDEAIIREREELAKEAPRTAFWKAQRKLRAVQTLETMKKEAAEKYTSKVRE</sequence>
<dbReference type="EMBL" id="JAAPAO010000918">
    <property type="protein sequence ID" value="KAF4652494.1"/>
    <property type="molecule type" value="Genomic_DNA"/>
</dbReference>
<dbReference type="PROSITE" id="PS51471">
    <property type="entry name" value="FE2OG_OXY"/>
    <property type="match status" value="1"/>
</dbReference>
<proteinExistence type="predicted"/>
<name>A0A7J6KZZ3_PERCH</name>
<dbReference type="GO" id="GO:0005737">
    <property type="term" value="C:cytoplasm"/>
    <property type="evidence" value="ECO:0007669"/>
    <property type="project" value="TreeGrafter"/>
</dbReference>
<evidence type="ECO:0000256" key="5">
    <source>
        <dbReference type="PIRSR" id="PIRSR604574-2"/>
    </source>
</evidence>
<keyword evidence="4 5" id="KW-0408">Iron</keyword>
<evidence type="ECO:0000313" key="7">
    <source>
        <dbReference type="EMBL" id="KAF4652494.1"/>
    </source>
</evidence>
<dbReference type="AlphaFoldDB" id="A0A7J6KZZ3"/>
<dbReference type="GO" id="GO:0035515">
    <property type="term" value="F:oxidative RNA demethylase activity"/>
    <property type="evidence" value="ECO:0007669"/>
    <property type="project" value="TreeGrafter"/>
</dbReference>
<dbReference type="InterPro" id="IPR004574">
    <property type="entry name" value="Alkb"/>
</dbReference>
<feature type="binding site" evidence="5">
    <location>
        <position position="206"/>
    </location>
    <ligand>
        <name>Fe cation</name>
        <dbReference type="ChEBI" id="CHEBI:24875"/>
        <note>catalytic</note>
    </ligand>
</feature>
<dbReference type="PANTHER" id="PTHR16557:SF11">
    <property type="entry name" value="ALPHA-KETOGLUTARATE-DEPENDENT DIOXYGENASE ALKB"/>
    <property type="match status" value="1"/>
</dbReference>
<keyword evidence="8" id="KW-1185">Reference proteome</keyword>
<dbReference type="GO" id="GO:0035513">
    <property type="term" value="P:oxidative RNA demethylation"/>
    <property type="evidence" value="ECO:0007669"/>
    <property type="project" value="TreeGrafter"/>
</dbReference>
<organism evidence="7 8">
    <name type="scientific">Perkinsus chesapeaki</name>
    <name type="common">Clam parasite</name>
    <name type="synonym">Perkinsus andrewsi</name>
    <dbReference type="NCBI Taxonomy" id="330153"/>
    <lineage>
        <taxon>Eukaryota</taxon>
        <taxon>Sar</taxon>
        <taxon>Alveolata</taxon>
        <taxon>Perkinsozoa</taxon>
        <taxon>Perkinsea</taxon>
        <taxon>Perkinsida</taxon>
        <taxon>Perkinsidae</taxon>
        <taxon>Perkinsus</taxon>
    </lineage>
</organism>
<dbReference type="GO" id="GO:0008198">
    <property type="term" value="F:ferrous iron binding"/>
    <property type="evidence" value="ECO:0007669"/>
    <property type="project" value="TreeGrafter"/>
</dbReference>
<evidence type="ECO:0000259" key="6">
    <source>
        <dbReference type="PROSITE" id="PS51471"/>
    </source>
</evidence>
<accession>A0A7J6KZZ3</accession>
<dbReference type="InterPro" id="IPR005123">
    <property type="entry name" value="Oxoglu/Fe-dep_dioxygenase_dom"/>
</dbReference>
<dbReference type="InterPro" id="IPR037151">
    <property type="entry name" value="AlkB-like_sf"/>
</dbReference>
<feature type="domain" description="Fe2OG dioxygenase" evidence="6">
    <location>
        <begin position="183"/>
        <end position="298"/>
    </location>
</feature>
<dbReference type="PANTHER" id="PTHR16557">
    <property type="entry name" value="ALKYLATED DNA REPAIR PROTEIN ALKB-RELATED"/>
    <property type="match status" value="1"/>
</dbReference>
<comment type="caution">
    <text evidence="7">The sequence shown here is derived from an EMBL/GenBank/DDBJ whole genome shotgun (WGS) entry which is preliminary data.</text>
</comment>
<keyword evidence="2 7" id="KW-0223">Dioxygenase</keyword>
<dbReference type="OrthoDB" id="429339at2759"/>
<evidence type="ECO:0000256" key="3">
    <source>
        <dbReference type="ARBA" id="ARBA00023002"/>
    </source>
</evidence>
<feature type="non-terminal residue" evidence="7">
    <location>
        <position position="1"/>
    </location>
</feature>
<dbReference type="Gene3D" id="2.60.120.590">
    <property type="entry name" value="Alpha-ketoglutarate-dependent dioxygenase AlkB-like"/>
    <property type="match status" value="1"/>
</dbReference>
<dbReference type="SUPFAM" id="SSF51197">
    <property type="entry name" value="Clavaminate synthase-like"/>
    <property type="match status" value="1"/>
</dbReference>
<keyword evidence="1 5" id="KW-0479">Metal-binding</keyword>
<comment type="cofactor">
    <cofactor evidence="5">
        <name>Fe(2+)</name>
        <dbReference type="ChEBI" id="CHEBI:29033"/>
    </cofactor>
    <text evidence="5">Binds 1 Fe(2+) ion per subunit.</text>
</comment>
<dbReference type="Pfam" id="PF13532">
    <property type="entry name" value="2OG-FeII_Oxy_2"/>
    <property type="match status" value="1"/>
</dbReference>